<dbReference type="AlphaFoldDB" id="A0A3M7RNG7"/>
<dbReference type="Proteomes" id="UP000276133">
    <property type="component" value="Unassembled WGS sequence"/>
</dbReference>
<name>A0A3M7RNG7_BRAPC</name>
<gene>
    <name evidence="1" type="ORF">BpHYR1_046817</name>
</gene>
<proteinExistence type="predicted"/>
<protein>
    <submittedName>
        <fullName evidence="1">Uncharacterized protein</fullName>
    </submittedName>
</protein>
<keyword evidence="2" id="KW-1185">Reference proteome</keyword>
<accession>A0A3M7RNG7</accession>
<dbReference type="EMBL" id="REGN01002992">
    <property type="protein sequence ID" value="RNA25029.1"/>
    <property type="molecule type" value="Genomic_DNA"/>
</dbReference>
<reference evidence="1 2" key="1">
    <citation type="journal article" date="2018" name="Sci. Rep.">
        <title>Genomic signatures of local adaptation to the degree of environmental predictability in rotifers.</title>
        <authorList>
            <person name="Franch-Gras L."/>
            <person name="Hahn C."/>
            <person name="Garcia-Roger E.M."/>
            <person name="Carmona M.J."/>
            <person name="Serra M."/>
            <person name="Gomez A."/>
        </authorList>
    </citation>
    <scope>NUCLEOTIDE SEQUENCE [LARGE SCALE GENOMIC DNA]</scope>
    <source>
        <strain evidence="1">HYR1</strain>
    </source>
</reference>
<organism evidence="1 2">
    <name type="scientific">Brachionus plicatilis</name>
    <name type="common">Marine rotifer</name>
    <name type="synonym">Brachionus muelleri</name>
    <dbReference type="NCBI Taxonomy" id="10195"/>
    <lineage>
        <taxon>Eukaryota</taxon>
        <taxon>Metazoa</taxon>
        <taxon>Spiralia</taxon>
        <taxon>Gnathifera</taxon>
        <taxon>Rotifera</taxon>
        <taxon>Eurotatoria</taxon>
        <taxon>Monogononta</taxon>
        <taxon>Pseudotrocha</taxon>
        <taxon>Ploima</taxon>
        <taxon>Brachionidae</taxon>
        <taxon>Brachionus</taxon>
    </lineage>
</organism>
<sequence>MINNAFLLNSKTKNFDLKLTFDHDLQFAKKMLENLNMKTEYLGWDSFKGATNFDKEEKLLLKNF</sequence>
<evidence type="ECO:0000313" key="2">
    <source>
        <dbReference type="Proteomes" id="UP000276133"/>
    </source>
</evidence>
<evidence type="ECO:0000313" key="1">
    <source>
        <dbReference type="EMBL" id="RNA25029.1"/>
    </source>
</evidence>
<comment type="caution">
    <text evidence="1">The sequence shown here is derived from an EMBL/GenBank/DDBJ whole genome shotgun (WGS) entry which is preliminary data.</text>
</comment>